<keyword evidence="2" id="KW-1185">Reference proteome</keyword>
<evidence type="ECO:0000313" key="1">
    <source>
        <dbReference type="EMBL" id="KAK6750885.1"/>
    </source>
</evidence>
<protein>
    <submittedName>
        <fullName evidence="1">Uncharacterized protein</fullName>
    </submittedName>
</protein>
<evidence type="ECO:0000313" key="2">
    <source>
        <dbReference type="Proteomes" id="UP001303046"/>
    </source>
</evidence>
<proteinExistence type="predicted"/>
<sequence length="117" mass="13751">MNMQNGLKEELNDRVRSVWPALAPAREATDQLADQDFVPISSAQQFFQRSVTQKRYAQTPLPRPQSYLLLTDSSKDAFYLNRHTRHQAGLRDSDFRESYRHHENIYRKQSIDELVTL</sequence>
<comment type="caution">
    <text evidence="1">The sequence shown here is derived from an EMBL/GenBank/DDBJ whole genome shotgun (WGS) entry which is preliminary data.</text>
</comment>
<reference evidence="1 2" key="1">
    <citation type="submission" date="2023-08" db="EMBL/GenBank/DDBJ databases">
        <title>A Necator americanus chromosomal reference genome.</title>
        <authorList>
            <person name="Ilik V."/>
            <person name="Petrzelkova K.J."/>
            <person name="Pardy F."/>
            <person name="Fuh T."/>
            <person name="Niatou-Singa F.S."/>
            <person name="Gouil Q."/>
            <person name="Baker L."/>
            <person name="Ritchie M.E."/>
            <person name="Jex A.R."/>
            <person name="Gazzola D."/>
            <person name="Li H."/>
            <person name="Toshio Fujiwara R."/>
            <person name="Zhan B."/>
            <person name="Aroian R.V."/>
            <person name="Pafco B."/>
            <person name="Schwarz E.M."/>
        </authorList>
    </citation>
    <scope>NUCLEOTIDE SEQUENCE [LARGE SCALE GENOMIC DNA]</scope>
    <source>
        <strain evidence="1 2">Aroian</strain>
        <tissue evidence="1">Whole animal</tissue>
    </source>
</reference>
<dbReference type="EMBL" id="JAVFWL010000004">
    <property type="protein sequence ID" value="KAK6750885.1"/>
    <property type="molecule type" value="Genomic_DNA"/>
</dbReference>
<accession>A0ABR1DLM9</accession>
<gene>
    <name evidence="1" type="primary">Necator_chrIV.g15994</name>
    <name evidence="1" type="ORF">RB195_002698</name>
</gene>
<organism evidence="1 2">
    <name type="scientific">Necator americanus</name>
    <name type="common">Human hookworm</name>
    <dbReference type="NCBI Taxonomy" id="51031"/>
    <lineage>
        <taxon>Eukaryota</taxon>
        <taxon>Metazoa</taxon>
        <taxon>Ecdysozoa</taxon>
        <taxon>Nematoda</taxon>
        <taxon>Chromadorea</taxon>
        <taxon>Rhabditida</taxon>
        <taxon>Rhabditina</taxon>
        <taxon>Rhabditomorpha</taxon>
        <taxon>Strongyloidea</taxon>
        <taxon>Ancylostomatidae</taxon>
        <taxon>Bunostominae</taxon>
        <taxon>Necator</taxon>
    </lineage>
</organism>
<dbReference type="Proteomes" id="UP001303046">
    <property type="component" value="Unassembled WGS sequence"/>
</dbReference>
<name>A0ABR1DLM9_NECAM</name>